<feature type="region of interest" description="Disordered" evidence="1">
    <location>
        <begin position="129"/>
        <end position="167"/>
    </location>
</feature>
<evidence type="ECO:0000313" key="3">
    <source>
        <dbReference type="Proteomes" id="UP001379533"/>
    </source>
</evidence>
<dbReference type="RefSeq" id="WP_394848681.1">
    <property type="nucleotide sequence ID" value="NZ_CP089982.1"/>
</dbReference>
<keyword evidence="3" id="KW-1185">Reference proteome</keyword>
<reference evidence="2 3" key="1">
    <citation type="submission" date="2021-12" db="EMBL/GenBank/DDBJ databases">
        <title>Discovery of the Pendulisporaceae a myxobacterial family with distinct sporulation behavior and unique specialized metabolism.</title>
        <authorList>
            <person name="Garcia R."/>
            <person name="Popoff A."/>
            <person name="Bader C.D."/>
            <person name="Loehr J."/>
            <person name="Walesch S."/>
            <person name="Walt C."/>
            <person name="Boldt J."/>
            <person name="Bunk B."/>
            <person name="Haeckl F.J.F.P.J."/>
            <person name="Gunesch A.P."/>
            <person name="Birkelbach J."/>
            <person name="Nuebel U."/>
            <person name="Pietschmann T."/>
            <person name="Bach T."/>
            <person name="Mueller R."/>
        </authorList>
    </citation>
    <scope>NUCLEOTIDE SEQUENCE [LARGE SCALE GENOMIC DNA]</scope>
    <source>
        <strain evidence="2 3">MSr12523</strain>
    </source>
</reference>
<evidence type="ECO:0000256" key="1">
    <source>
        <dbReference type="SAM" id="MobiDB-lite"/>
    </source>
</evidence>
<dbReference type="PROSITE" id="PS51257">
    <property type="entry name" value="PROKAR_LIPOPROTEIN"/>
    <property type="match status" value="1"/>
</dbReference>
<protein>
    <recommendedName>
        <fullName evidence="4">FG-GAP repeat protein</fullName>
    </recommendedName>
</protein>
<dbReference type="Proteomes" id="UP001379533">
    <property type="component" value="Chromosome"/>
</dbReference>
<sequence length="621" mass="63863">MRRWALSLAFCCAVGGCKCGRDRPYTPYAIDEAGTAAAPAEDAGGAASAAETADAGVTFAEQPGIVAPPNTSQWELEGLVLTAPPEMIFVTALTRDFDGDGNKDAVAVVRGATAPEKAQVVLYQGTPGKPPTAAPVGGPLALGNAPCEGAPKPDPKADKDKDKDKSEGAKRLALIGPHSVVIELSNRCSPRWFGIVSLAAPARVLFSTTIADPPSAPTLSVEADGSDRDHDGVDDVTLRVTLEGGAPPFEPGPKVSAVLRWFDRPAGMSRDPAEPDASLRVLASNAATRAARAKDAPGVPIFVRQLRALYGSICSEGGSPRMSGVSCGTSRALEEGGLAEVRAYSVMGDALRAISALDRAQRAPAAHTPARTNDAQAWITQAATPATNANLRVVAAVPQIERSKSPGWGALAFEPSGKLLVRTLAGVVRVDPVQGDEAEAGDVRTWSSRVVSPDGTYRFIEAYSACDGVALHATLAPTGDADPHDIALPVVPPLSARCAAGKGEPAPVIPIAWGAAGLEAVVAGEPILIAADYARASALSVPLDQQGPPGSPRSPNGKTLAVPTVQGIVVRGAGKPRLFRAKELDGGYGELRDCTVSDDGARVACVRGGRAFVGVWDTASP</sequence>
<feature type="compositionally biased region" description="Basic and acidic residues" evidence="1">
    <location>
        <begin position="151"/>
        <end position="167"/>
    </location>
</feature>
<dbReference type="EMBL" id="CP089982">
    <property type="protein sequence ID" value="WXA98069.1"/>
    <property type="molecule type" value="Genomic_DNA"/>
</dbReference>
<gene>
    <name evidence="2" type="ORF">LZC95_14655</name>
</gene>
<evidence type="ECO:0000313" key="2">
    <source>
        <dbReference type="EMBL" id="WXA98069.1"/>
    </source>
</evidence>
<proteinExistence type="predicted"/>
<name>A0ABZ2KHN7_9BACT</name>
<organism evidence="2 3">
    <name type="scientific">Pendulispora brunnea</name>
    <dbReference type="NCBI Taxonomy" id="2905690"/>
    <lineage>
        <taxon>Bacteria</taxon>
        <taxon>Pseudomonadati</taxon>
        <taxon>Myxococcota</taxon>
        <taxon>Myxococcia</taxon>
        <taxon>Myxococcales</taxon>
        <taxon>Sorangiineae</taxon>
        <taxon>Pendulisporaceae</taxon>
        <taxon>Pendulispora</taxon>
    </lineage>
</organism>
<accession>A0ABZ2KHN7</accession>
<evidence type="ECO:0008006" key="4">
    <source>
        <dbReference type="Google" id="ProtNLM"/>
    </source>
</evidence>